<dbReference type="PROSITE" id="PS00216">
    <property type="entry name" value="SUGAR_TRANSPORT_1"/>
    <property type="match status" value="2"/>
</dbReference>
<evidence type="ECO:0000256" key="7">
    <source>
        <dbReference type="RuleBase" id="RU003346"/>
    </source>
</evidence>
<evidence type="ECO:0000256" key="3">
    <source>
        <dbReference type="ARBA" id="ARBA00022448"/>
    </source>
</evidence>
<feature type="transmembrane region" description="Helical" evidence="8">
    <location>
        <begin position="138"/>
        <end position="160"/>
    </location>
</feature>
<dbReference type="EMBL" id="JAKIKS010000014">
    <property type="protein sequence ID" value="MCL1123918.1"/>
    <property type="molecule type" value="Genomic_DNA"/>
</dbReference>
<protein>
    <submittedName>
        <fullName evidence="10">Sugar porter family MFS transporter</fullName>
    </submittedName>
</protein>
<proteinExistence type="inferred from homology"/>
<feature type="transmembrane region" description="Helical" evidence="8">
    <location>
        <begin position="298"/>
        <end position="320"/>
    </location>
</feature>
<evidence type="ECO:0000256" key="6">
    <source>
        <dbReference type="ARBA" id="ARBA00023136"/>
    </source>
</evidence>
<evidence type="ECO:0000256" key="4">
    <source>
        <dbReference type="ARBA" id="ARBA00022692"/>
    </source>
</evidence>
<dbReference type="InterPro" id="IPR005828">
    <property type="entry name" value="MFS_sugar_transport-like"/>
</dbReference>
<feature type="transmembrane region" description="Helical" evidence="8">
    <location>
        <begin position="47"/>
        <end position="67"/>
    </location>
</feature>
<feature type="transmembrane region" description="Helical" evidence="8">
    <location>
        <begin position="261"/>
        <end position="286"/>
    </location>
</feature>
<accession>A0ABT0L893</accession>
<feature type="transmembrane region" description="Helical" evidence="8">
    <location>
        <begin position="327"/>
        <end position="348"/>
    </location>
</feature>
<comment type="similarity">
    <text evidence="2 7">Belongs to the major facilitator superfamily. Sugar transporter (TC 2.A.1.1) family.</text>
</comment>
<keyword evidence="11" id="KW-1185">Reference proteome</keyword>
<dbReference type="Pfam" id="PF00083">
    <property type="entry name" value="Sugar_tr"/>
    <property type="match status" value="1"/>
</dbReference>
<sequence>MKYSNENTVLIMSISCVAAMGAFLFGFDTGVINGTIGGLRLAFNLTLVASSFNVASTLLGCAVGAFFSGRLADIYGRRFMMIIAAVLFILSAWGSGIADTSNVFIFYRMVGGFAVGSASILVPMYIAEVVPARYRGAYAALQQVAINVGLFVVFMSNYLLVHWAGTSINTFWLGYEAWRWMLWAELLPAFIFLFTLFFVPESPRYLVVREKNKQALVVLTKLYGQFFGEAKLMEISLSLSADHKPRLSDLKNPVTGKVRRIVWIGIGIAAFQQFMGINVVFYYGAILWEVAGFSESDALLINVISAALSIGACVFTILFIDRWGRRPFLLIGSTGIIICLLLLVFVFYQATPDIYGVMDLGHYDTLALIAANAYVFFFNLSWGPVMWVILGEMFPNQIRGSGLAVTGFVHWIANFIITMSFPLLLNNMGLVGAYAGYSLFAFLSIIFVYRYLDETKGKELEEMSM</sequence>
<dbReference type="InterPro" id="IPR003663">
    <property type="entry name" value="Sugar/inositol_transpt"/>
</dbReference>
<dbReference type="PRINTS" id="PR00171">
    <property type="entry name" value="SUGRTRNSPORT"/>
</dbReference>
<evidence type="ECO:0000259" key="9">
    <source>
        <dbReference type="PROSITE" id="PS50850"/>
    </source>
</evidence>
<comment type="caution">
    <text evidence="10">The sequence shown here is derived from an EMBL/GenBank/DDBJ whole genome shotgun (WGS) entry which is preliminary data.</text>
</comment>
<reference evidence="10 11" key="1">
    <citation type="submission" date="2022-01" db="EMBL/GenBank/DDBJ databases">
        <title>Whole genome-based taxonomy of the Shewanellaceae.</title>
        <authorList>
            <person name="Martin-Rodriguez A.J."/>
        </authorList>
    </citation>
    <scope>NUCLEOTIDE SEQUENCE [LARGE SCALE GENOMIC DNA]</scope>
    <source>
        <strain evidence="10 11">DSM 17177</strain>
    </source>
</reference>
<dbReference type="SUPFAM" id="SSF103473">
    <property type="entry name" value="MFS general substrate transporter"/>
    <property type="match status" value="1"/>
</dbReference>
<comment type="subcellular location">
    <subcellularLocation>
        <location evidence="1">Membrane</location>
        <topology evidence="1">Multi-pass membrane protein</topology>
    </subcellularLocation>
</comment>
<dbReference type="PANTHER" id="PTHR48023:SF4">
    <property type="entry name" value="D-XYLOSE-PROTON SYMPORTER-LIKE 2"/>
    <property type="match status" value="1"/>
</dbReference>
<dbReference type="InterPro" id="IPR005829">
    <property type="entry name" value="Sugar_transporter_CS"/>
</dbReference>
<dbReference type="Gene3D" id="1.20.1250.20">
    <property type="entry name" value="MFS general substrate transporter like domains"/>
    <property type="match status" value="2"/>
</dbReference>
<dbReference type="PANTHER" id="PTHR48023">
    <property type="entry name" value="D-XYLOSE-PROTON SYMPORTER-LIKE 2"/>
    <property type="match status" value="1"/>
</dbReference>
<feature type="transmembrane region" description="Helical" evidence="8">
    <location>
        <begin position="180"/>
        <end position="199"/>
    </location>
</feature>
<evidence type="ECO:0000313" key="11">
    <source>
        <dbReference type="Proteomes" id="UP001203423"/>
    </source>
</evidence>
<name>A0ABT0L893_9GAMM</name>
<feature type="domain" description="Major facilitator superfamily (MFS) profile" evidence="9">
    <location>
        <begin position="14"/>
        <end position="456"/>
    </location>
</feature>
<feature type="transmembrane region" description="Helical" evidence="8">
    <location>
        <begin position="104"/>
        <end position="126"/>
    </location>
</feature>
<dbReference type="PROSITE" id="PS50850">
    <property type="entry name" value="MFS"/>
    <property type="match status" value="1"/>
</dbReference>
<keyword evidence="3 7" id="KW-0813">Transport</keyword>
<organism evidence="10 11">
    <name type="scientific">Shewanella surugensis</name>
    <dbReference type="NCBI Taxonomy" id="212020"/>
    <lineage>
        <taxon>Bacteria</taxon>
        <taxon>Pseudomonadati</taxon>
        <taxon>Pseudomonadota</taxon>
        <taxon>Gammaproteobacteria</taxon>
        <taxon>Alteromonadales</taxon>
        <taxon>Shewanellaceae</taxon>
        <taxon>Shewanella</taxon>
    </lineage>
</organism>
<feature type="transmembrane region" description="Helical" evidence="8">
    <location>
        <begin position="368"/>
        <end position="390"/>
    </location>
</feature>
<dbReference type="InterPro" id="IPR050820">
    <property type="entry name" value="MFS_Sugar_Transporter"/>
</dbReference>
<keyword evidence="6 8" id="KW-0472">Membrane</keyword>
<keyword evidence="5 8" id="KW-1133">Transmembrane helix</keyword>
<feature type="transmembrane region" description="Helical" evidence="8">
    <location>
        <begin position="431"/>
        <end position="452"/>
    </location>
</feature>
<dbReference type="RefSeq" id="WP_248939203.1">
    <property type="nucleotide sequence ID" value="NZ_JAKIKS010000014.1"/>
</dbReference>
<dbReference type="PROSITE" id="PS00217">
    <property type="entry name" value="SUGAR_TRANSPORT_2"/>
    <property type="match status" value="1"/>
</dbReference>
<feature type="transmembrane region" description="Helical" evidence="8">
    <location>
        <begin position="79"/>
        <end position="98"/>
    </location>
</feature>
<dbReference type="Proteomes" id="UP001203423">
    <property type="component" value="Unassembled WGS sequence"/>
</dbReference>
<evidence type="ECO:0000256" key="1">
    <source>
        <dbReference type="ARBA" id="ARBA00004141"/>
    </source>
</evidence>
<dbReference type="NCBIfam" id="TIGR00879">
    <property type="entry name" value="SP"/>
    <property type="match status" value="1"/>
</dbReference>
<feature type="transmembrane region" description="Helical" evidence="8">
    <location>
        <begin position="7"/>
        <end position="27"/>
    </location>
</feature>
<dbReference type="InterPro" id="IPR020846">
    <property type="entry name" value="MFS_dom"/>
</dbReference>
<gene>
    <name evidence="10" type="ORF">L2764_05325</name>
</gene>
<dbReference type="InterPro" id="IPR036259">
    <property type="entry name" value="MFS_trans_sf"/>
</dbReference>
<feature type="transmembrane region" description="Helical" evidence="8">
    <location>
        <begin position="402"/>
        <end position="425"/>
    </location>
</feature>
<evidence type="ECO:0000256" key="8">
    <source>
        <dbReference type="SAM" id="Phobius"/>
    </source>
</evidence>
<evidence type="ECO:0000313" key="10">
    <source>
        <dbReference type="EMBL" id="MCL1123918.1"/>
    </source>
</evidence>
<evidence type="ECO:0000256" key="2">
    <source>
        <dbReference type="ARBA" id="ARBA00010992"/>
    </source>
</evidence>
<keyword evidence="4 8" id="KW-0812">Transmembrane</keyword>
<evidence type="ECO:0000256" key="5">
    <source>
        <dbReference type="ARBA" id="ARBA00022989"/>
    </source>
</evidence>